<evidence type="ECO:0000313" key="11">
    <source>
        <dbReference type="Proteomes" id="UP000284731"/>
    </source>
</evidence>
<dbReference type="GO" id="GO:0033765">
    <property type="term" value="F:steroid dehydrogenase activity, acting on the CH-CH group of donors"/>
    <property type="evidence" value="ECO:0007669"/>
    <property type="project" value="UniProtKB-ARBA"/>
</dbReference>
<dbReference type="PROSITE" id="PS51257">
    <property type="entry name" value="PROKAR_LIPOPROTEIN"/>
    <property type="match status" value="1"/>
</dbReference>
<dbReference type="SMART" id="SM00900">
    <property type="entry name" value="FMN_bind"/>
    <property type="match status" value="1"/>
</dbReference>
<reference evidence="10 11" key="1">
    <citation type="submission" date="2018-08" db="EMBL/GenBank/DDBJ databases">
        <title>A genome reference for cultivated species of the human gut microbiota.</title>
        <authorList>
            <person name="Zou Y."/>
            <person name="Xue W."/>
            <person name="Luo G."/>
        </authorList>
    </citation>
    <scope>NUCLEOTIDE SEQUENCE [LARGE SCALE GENOMIC DNA]</scope>
    <source>
        <strain evidence="10 11">AF18-46</strain>
    </source>
</reference>
<evidence type="ECO:0000256" key="2">
    <source>
        <dbReference type="ARBA" id="ARBA00013137"/>
    </source>
</evidence>
<gene>
    <name evidence="10" type="ORF">DWX20_06040</name>
</gene>
<dbReference type="InterPro" id="IPR007329">
    <property type="entry name" value="FMN-bd"/>
</dbReference>
<evidence type="ECO:0000256" key="5">
    <source>
        <dbReference type="ARBA" id="ARBA00022827"/>
    </source>
</evidence>
<dbReference type="Gene3D" id="3.90.1010.20">
    <property type="match status" value="1"/>
</dbReference>
<dbReference type="InterPro" id="IPR050315">
    <property type="entry name" value="FAD-oxidoreductase_2"/>
</dbReference>
<dbReference type="RefSeq" id="WP_118764853.1">
    <property type="nucleotide sequence ID" value="NZ_CABJCF010000002.1"/>
</dbReference>
<evidence type="ECO:0000256" key="6">
    <source>
        <dbReference type="ARBA" id="ARBA00023002"/>
    </source>
</evidence>
<accession>A0A412PFY8</accession>
<evidence type="ECO:0000256" key="1">
    <source>
        <dbReference type="ARBA" id="ARBA00008040"/>
    </source>
</evidence>
<dbReference type="EMBL" id="QRWX01000002">
    <property type="protein sequence ID" value="RGT56364.1"/>
    <property type="molecule type" value="Genomic_DNA"/>
</dbReference>
<keyword evidence="5 8" id="KW-0274">FAD</keyword>
<evidence type="ECO:0000256" key="3">
    <source>
        <dbReference type="ARBA" id="ARBA00015872"/>
    </source>
</evidence>
<comment type="caution">
    <text evidence="10">The sequence shown here is derived from an EMBL/GenBank/DDBJ whole genome shotgun (WGS) entry which is preliminary data.</text>
</comment>
<evidence type="ECO:0000313" key="10">
    <source>
        <dbReference type="EMBL" id="RGT56364.1"/>
    </source>
</evidence>
<proteinExistence type="inferred from homology"/>
<dbReference type="Pfam" id="PF00890">
    <property type="entry name" value="FAD_binding_2"/>
    <property type="match status" value="1"/>
</dbReference>
<evidence type="ECO:0000259" key="9">
    <source>
        <dbReference type="SMART" id="SM00900"/>
    </source>
</evidence>
<dbReference type="Gene3D" id="3.50.50.60">
    <property type="entry name" value="FAD/NAD(P)-binding domain"/>
    <property type="match status" value="1"/>
</dbReference>
<dbReference type="PANTHER" id="PTHR43400">
    <property type="entry name" value="FUMARATE REDUCTASE"/>
    <property type="match status" value="1"/>
</dbReference>
<dbReference type="InterPro" id="IPR010960">
    <property type="entry name" value="Flavocytochrome_c"/>
</dbReference>
<dbReference type="PRINTS" id="PR00368">
    <property type="entry name" value="FADPNR"/>
</dbReference>
<sequence length="591" mass="62307">MNKKHLLSMVLVPTIAVGLVGCSTNKKAASLKDGTYTANATGHNGPMTVNVTVQDGKIASVDASDNVETKGIGTNAIDKICEVVVDKQTVNLDTATGATVSSGAMIHALKDTLKQAGATDDSLKEMPKETIRQVLSEKEYTYDVVVVGAGGAGLTAAITAAQNGAKVAVLEKTSQIGGNTLVSGGGLNAPSTDLQEKKGITDSVELFKEDTLKGGDNIANPELVDTMARNALDAYHWLVNDVKMEFIQDRVQQFGGHSVPRACIPVGNSGYEMMSKLETLAENKGVDIYRNTAAKSFETQGNDKVTGVVAENNGNEVKFSAKKSVILASGGFGSNVEMREEYNPVYGSNYKTTCIAASSGDGINMAKEIGAGLVDMKQIQVYPTCNPDTGIISYVANARFDGAVLVNQDGKRFVNDMGRRDVISNAILSQPGGYAYLLWSQEVESVGNMTKLHEKEYNNLVNSGLLFKADTLEEAAKLANIDVETLKATIDTYNGYVAAGSDSEQNRGGKLRTIAEGPFYLQKVAPATHHTMGGVVINTNAQVLNEKGETISGLYAAGEVTGGIHGANRLGGNAITDIVVFGRIAGENAAK</sequence>
<dbReference type="GO" id="GO:0016020">
    <property type="term" value="C:membrane"/>
    <property type="evidence" value="ECO:0007669"/>
    <property type="project" value="InterPro"/>
</dbReference>
<keyword evidence="4 8" id="KW-0285">Flavoprotein</keyword>
<dbReference type="Pfam" id="PF04205">
    <property type="entry name" value="FMN_bind"/>
    <property type="match status" value="1"/>
</dbReference>
<comment type="catalytic activity">
    <reaction evidence="7 8">
        <text>dihydrourocanate + A = urocanate + AH2</text>
        <dbReference type="Rhea" id="RHEA:36059"/>
        <dbReference type="ChEBI" id="CHEBI:13193"/>
        <dbReference type="ChEBI" id="CHEBI:17499"/>
        <dbReference type="ChEBI" id="CHEBI:27247"/>
        <dbReference type="ChEBI" id="CHEBI:72991"/>
        <dbReference type="EC" id="1.3.99.33"/>
    </reaction>
</comment>
<keyword evidence="6 8" id="KW-0560">Oxidoreductase</keyword>
<evidence type="ECO:0000256" key="8">
    <source>
        <dbReference type="RuleBase" id="RU366062"/>
    </source>
</evidence>
<organism evidence="10 11">
    <name type="scientific">Solobacterium moorei</name>
    <dbReference type="NCBI Taxonomy" id="102148"/>
    <lineage>
        <taxon>Bacteria</taxon>
        <taxon>Bacillati</taxon>
        <taxon>Bacillota</taxon>
        <taxon>Erysipelotrichia</taxon>
        <taxon>Erysipelotrichales</taxon>
        <taxon>Erysipelotrichaceae</taxon>
        <taxon>Solobacterium</taxon>
    </lineage>
</organism>
<comment type="cofactor">
    <cofactor evidence="8">
        <name>FMN</name>
        <dbReference type="ChEBI" id="CHEBI:58210"/>
    </cofactor>
    <text evidence="8">Binds 1 or 2 FMN covalently per subunit.</text>
</comment>
<evidence type="ECO:0000256" key="4">
    <source>
        <dbReference type="ARBA" id="ARBA00022630"/>
    </source>
</evidence>
<dbReference type="InterPro" id="IPR036188">
    <property type="entry name" value="FAD/NAD-bd_sf"/>
</dbReference>
<dbReference type="NCBIfam" id="TIGR01813">
    <property type="entry name" value="flavo_cyto_c"/>
    <property type="match status" value="1"/>
</dbReference>
<protein>
    <recommendedName>
        <fullName evidence="3 8">Urocanate reductase</fullName>
        <ecNumber evidence="2 8">1.3.99.33</ecNumber>
    </recommendedName>
</protein>
<dbReference type="EC" id="1.3.99.33" evidence="2 8"/>
<feature type="domain" description="FMN-binding" evidence="9">
    <location>
        <begin position="42"/>
        <end position="116"/>
    </location>
</feature>
<dbReference type="Proteomes" id="UP000284731">
    <property type="component" value="Unassembled WGS sequence"/>
</dbReference>
<dbReference type="Gene3D" id="3.90.700.10">
    <property type="entry name" value="Succinate dehydrogenase/fumarate reductase flavoprotein, catalytic domain"/>
    <property type="match status" value="1"/>
</dbReference>
<comment type="similarity">
    <text evidence="1 8">Belongs to the FAD-dependent oxidoreductase 2 family. FRD/SDH subfamily.</text>
</comment>
<dbReference type="AlphaFoldDB" id="A0A412PFY8"/>
<dbReference type="SUPFAM" id="SSF56425">
    <property type="entry name" value="Succinate dehydrogenase/fumarate reductase flavoprotein, catalytic domain"/>
    <property type="match status" value="1"/>
</dbReference>
<evidence type="ECO:0000256" key="7">
    <source>
        <dbReference type="ARBA" id="ARBA00049922"/>
    </source>
</evidence>
<dbReference type="GO" id="GO:0010181">
    <property type="term" value="F:FMN binding"/>
    <property type="evidence" value="ECO:0007669"/>
    <property type="project" value="InterPro"/>
</dbReference>
<dbReference type="InterPro" id="IPR027477">
    <property type="entry name" value="Succ_DH/fumarate_Rdtase_cat_sf"/>
</dbReference>
<comment type="cofactor">
    <cofactor evidence="8">
        <name>FAD</name>
        <dbReference type="ChEBI" id="CHEBI:57692"/>
    </cofactor>
    <text evidence="8">Binds 1 FAD per subunit.</text>
</comment>
<dbReference type="PANTHER" id="PTHR43400:SF7">
    <property type="entry name" value="FAD-DEPENDENT OXIDOREDUCTASE 2 FAD BINDING DOMAIN-CONTAINING PROTEIN"/>
    <property type="match status" value="1"/>
</dbReference>
<dbReference type="SUPFAM" id="SSF51905">
    <property type="entry name" value="FAD/NAD(P)-binding domain"/>
    <property type="match status" value="1"/>
</dbReference>
<dbReference type="InterPro" id="IPR003953">
    <property type="entry name" value="FAD-dep_OxRdtase_2_FAD-bd"/>
</dbReference>
<name>A0A412PFY8_9FIRM</name>